<proteinExistence type="predicted"/>
<organism evidence="1 2">
    <name type="scientific">Vigna mungo</name>
    <name type="common">Black gram</name>
    <name type="synonym">Phaseolus mungo</name>
    <dbReference type="NCBI Taxonomy" id="3915"/>
    <lineage>
        <taxon>Eukaryota</taxon>
        <taxon>Viridiplantae</taxon>
        <taxon>Streptophyta</taxon>
        <taxon>Embryophyta</taxon>
        <taxon>Tracheophyta</taxon>
        <taxon>Spermatophyta</taxon>
        <taxon>Magnoliopsida</taxon>
        <taxon>eudicotyledons</taxon>
        <taxon>Gunneridae</taxon>
        <taxon>Pentapetalae</taxon>
        <taxon>rosids</taxon>
        <taxon>fabids</taxon>
        <taxon>Fabales</taxon>
        <taxon>Fabaceae</taxon>
        <taxon>Papilionoideae</taxon>
        <taxon>50 kb inversion clade</taxon>
        <taxon>NPAAA clade</taxon>
        <taxon>indigoferoid/millettioid clade</taxon>
        <taxon>Phaseoleae</taxon>
        <taxon>Vigna</taxon>
    </lineage>
</organism>
<dbReference type="Proteomes" id="UP001374535">
    <property type="component" value="Chromosome 3"/>
</dbReference>
<dbReference type="AlphaFoldDB" id="A0AAQ3NYX5"/>
<protein>
    <submittedName>
        <fullName evidence="1">Uncharacterized protein</fullName>
    </submittedName>
</protein>
<evidence type="ECO:0000313" key="2">
    <source>
        <dbReference type="Proteomes" id="UP001374535"/>
    </source>
</evidence>
<dbReference type="EMBL" id="CP144698">
    <property type="protein sequence ID" value="WVZ17676.1"/>
    <property type="molecule type" value="Genomic_DNA"/>
</dbReference>
<evidence type="ECO:0000313" key="1">
    <source>
        <dbReference type="EMBL" id="WVZ17676.1"/>
    </source>
</evidence>
<name>A0AAQ3NYX5_VIGMU</name>
<accession>A0AAQ3NYX5</accession>
<reference evidence="1 2" key="1">
    <citation type="journal article" date="2023" name="Life. Sci Alliance">
        <title>Evolutionary insights into 3D genome organization and epigenetic landscape of Vigna mungo.</title>
        <authorList>
            <person name="Junaid A."/>
            <person name="Singh B."/>
            <person name="Bhatia S."/>
        </authorList>
    </citation>
    <scope>NUCLEOTIDE SEQUENCE [LARGE SCALE GENOMIC DNA]</scope>
    <source>
        <strain evidence="1">Urdbean</strain>
    </source>
</reference>
<keyword evidence="2" id="KW-1185">Reference proteome</keyword>
<sequence length="178" mass="19951">MPLPPLTPCSITRLRLLETGRSEVLERLKAHLYGGVDSMALAPNQIALVGKRHEQAHSFIGHEGEEEGLSEVLQILEGDLVMEINYISTPGYDGGNRSGRLREKGEDEDNDILRNDNAMPQEIKNRGDPPSSMLKRLTFGFLSGRRLKLKDFCLPAFQTSLRRCRLTMGDVYDVRDVA</sequence>
<gene>
    <name evidence="1" type="ORF">V8G54_010658</name>
</gene>